<name>A0A8S3RMJ9_MYTED</name>
<sequence>MDAQSKKECSCSSDLELAWNQNVAFKEINERLELSIRYGKCPHVLMQLCGMSVKYDQEFLTAELYKYTQQLEDSNPLRNATKEHSWVRVVHLLYENGHVLFGSDDTSLTHTWNNRDDRLMKCFSIREKTSRNFRFLQHAIMQPEEVAAYFYLVVTSNSVCQLSIGGQPAGFLNYYEVLNTSDIYGSFVSPRYCNRRTMEWLRNRKDSYTPPDKHIQWYRHVRSLQKISRRVLCSHYKGFKYIRFLKYNEKSIQVLHFIIFEERRCSTKFLSDSLREEYDESVLGVDEYFL</sequence>
<gene>
    <name evidence="1" type="ORF">MEDL_20573</name>
</gene>
<organism evidence="1 2">
    <name type="scientific">Mytilus edulis</name>
    <name type="common">Blue mussel</name>
    <dbReference type="NCBI Taxonomy" id="6550"/>
    <lineage>
        <taxon>Eukaryota</taxon>
        <taxon>Metazoa</taxon>
        <taxon>Spiralia</taxon>
        <taxon>Lophotrochozoa</taxon>
        <taxon>Mollusca</taxon>
        <taxon>Bivalvia</taxon>
        <taxon>Autobranchia</taxon>
        <taxon>Pteriomorphia</taxon>
        <taxon>Mytilida</taxon>
        <taxon>Mytiloidea</taxon>
        <taxon>Mytilidae</taxon>
        <taxon>Mytilinae</taxon>
        <taxon>Mytilus</taxon>
    </lineage>
</organism>
<protein>
    <submittedName>
        <fullName evidence="1">Uncharacterized protein</fullName>
    </submittedName>
</protein>
<comment type="caution">
    <text evidence="1">The sequence shown here is derived from an EMBL/GenBank/DDBJ whole genome shotgun (WGS) entry which is preliminary data.</text>
</comment>
<evidence type="ECO:0000313" key="2">
    <source>
        <dbReference type="Proteomes" id="UP000683360"/>
    </source>
</evidence>
<reference evidence="1" key="1">
    <citation type="submission" date="2021-03" db="EMBL/GenBank/DDBJ databases">
        <authorList>
            <person name="Bekaert M."/>
        </authorList>
    </citation>
    <scope>NUCLEOTIDE SEQUENCE</scope>
</reference>
<evidence type="ECO:0000313" key="1">
    <source>
        <dbReference type="EMBL" id="CAG2206258.1"/>
    </source>
</evidence>
<keyword evidence="2" id="KW-1185">Reference proteome</keyword>
<dbReference type="Proteomes" id="UP000683360">
    <property type="component" value="Unassembled WGS sequence"/>
</dbReference>
<dbReference type="AlphaFoldDB" id="A0A8S3RMJ9"/>
<proteinExistence type="predicted"/>
<dbReference type="EMBL" id="CAJPWZ010001045">
    <property type="protein sequence ID" value="CAG2206258.1"/>
    <property type="molecule type" value="Genomic_DNA"/>
</dbReference>
<accession>A0A8S3RMJ9</accession>